<feature type="domain" description="Pyruvate phosphate dikinase AMP/ATP-binding" evidence="15">
    <location>
        <begin position="16"/>
        <end position="72"/>
    </location>
</feature>
<gene>
    <name evidence="16" type="ORF">COX81_03135</name>
</gene>
<dbReference type="EC" id="2.7.9.2" evidence="5"/>
<comment type="similarity">
    <text evidence="4">Belongs to the PEP-utilizing enzyme family.</text>
</comment>
<evidence type="ECO:0000256" key="8">
    <source>
        <dbReference type="ARBA" id="ARBA00022723"/>
    </source>
</evidence>
<evidence type="ECO:0000256" key="1">
    <source>
        <dbReference type="ARBA" id="ARBA00001946"/>
    </source>
</evidence>
<dbReference type="EMBL" id="PFPK01000039">
    <property type="protein sequence ID" value="PIZ94546.1"/>
    <property type="molecule type" value="Genomic_DNA"/>
</dbReference>
<dbReference type="GO" id="GO:0046872">
    <property type="term" value="F:metal ion binding"/>
    <property type="evidence" value="ECO:0007669"/>
    <property type="project" value="UniProtKB-KW"/>
</dbReference>
<keyword evidence="11" id="KW-0067">ATP-binding</keyword>
<dbReference type="InterPro" id="IPR013815">
    <property type="entry name" value="ATP_grasp_subdomain_1"/>
</dbReference>
<dbReference type="PANTHER" id="PTHR43030">
    <property type="entry name" value="PHOSPHOENOLPYRUVATE SYNTHASE"/>
    <property type="match status" value="1"/>
</dbReference>
<comment type="function">
    <text evidence="2">Catalyzes the phosphorylation of pyruvate to phosphoenolpyruvate.</text>
</comment>
<comment type="cofactor">
    <cofactor evidence="1">
        <name>Mg(2+)</name>
        <dbReference type="ChEBI" id="CHEBI:18420"/>
    </cofactor>
</comment>
<dbReference type="SUPFAM" id="SSF56059">
    <property type="entry name" value="Glutathione synthetase ATP-binding domain-like"/>
    <property type="match status" value="1"/>
</dbReference>
<dbReference type="AlphaFoldDB" id="A0A2M7V761"/>
<dbReference type="InterPro" id="IPR006319">
    <property type="entry name" value="PEP_synth"/>
</dbReference>
<evidence type="ECO:0000256" key="4">
    <source>
        <dbReference type="ARBA" id="ARBA00007837"/>
    </source>
</evidence>
<evidence type="ECO:0000256" key="7">
    <source>
        <dbReference type="ARBA" id="ARBA00022679"/>
    </source>
</evidence>
<dbReference type="GO" id="GO:0008986">
    <property type="term" value="F:pyruvate, water dikinase activity"/>
    <property type="evidence" value="ECO:0007669"/>
    <property type="project" value="UniProtKB-EC"/>
</dbReference>
<comment type="pathway">
    <text evidence="3">Carbohydrate biosynthesis; gluconeogenesis.</text>
</comment>
<keyword evidence="10" id="KW-0418">Kinase</keyword>
<comment type="catalytic activity">
    <reaction evidence="14">
        <text>pyruvate + ATP + H2O = phosphoenolpyruvate + AMP + phosphate + 2 H(+)</text>
        <dbReference type="Rhea" id="RHEA:11364"/>
        <dbReference type="ChEBI" id="CHEBI:15361"/>
        <dbReference type="ChEBI" id="CHEBI:15377"/>
        <dbReference type="ChEBI" id="CHEBI:15378"/>
        <dbReference type="ChEBI" id="CHEBI:30616"/>
        <dbReference type="ChEBI" id="CHEBI:43474"/>
        <dbReference type="ChEBI" id="CHEBI:58702"/>
        <dbReference type="ChEBI" id="CHEBI:456215"/>
        <dbReference type="EC" id="2.7.9.2"/>
    </reaction>
</comment>
<dbReference type="Pfam" id="PF01326">
    <property type="entry name" value="PPDK_N"/>
    <property type="match status" value="1"/>
</dbReference>
<evidence type="ECO:0000256" key="13">
    <source>
        <dbReference type="ARBA" id="ARBA00033470"/>
    </source>
</evidence>
<dbReference type="GO" id="GO:0005524">
    <property type="term" value="F:ATP binding"/>
    <property type="evidence" value="ECO:0007669"/>
    <property type="project" value="UniProtKB-KW"/>
</dbReference>
<dbReference type="GO" id="GO:0006094">
    <property type="term" value="P:gluconeogenesis"/>
    <property type="evidence" value="ECO:0007669"/>
    <property type="project" value="UniProtKB-UniPathway"/>
</dbReference>
<dbReference type="PANTHER" id="PTHR43030:SF1">
    <property type="entry name" value="PHOSPHOENOLPYRUVATE SYNTHASE"/>
    <property type="match status" value="1"/>
</dbReference>
<evidence type="ECO:0000256" key="10">
    <source>
        <dbReference type="ARBA" id="ARBA00022777"/>
    </source>
</evidence>
<dbReference type="InterPro" id="IPR002192">
    <property type="entry name" value="PPDK_AMP/ATP-bd"/>
</dbReference>
<dbReference type="Gene3D" id="3.30.1490.20">
    <property type="entry name" value="ATP-grasp fold, A domain"/>
    <property type="match status" value="1"/>
</dbReference>
<evidence type="ECO:0000313" key="17">
    <source>
        <dbReference type="Proteomes" id="UP000228568"/>
    </source>
</evidence>
<organism evidence="16 17">
    <name type="scientific">Candidatus Magasanikbacteria bacterium CG_4_10_14_0_2_um_filter_37_12</name>
    <dbReference type="NCBI Taxonomy" id="1974637"/>
    <lineage>
        <taxon>Bacteria</taxon>
        <taxon>Candidatus Magasanikiibacteriota</taxon>
    </lineage>
</organism>
<evidence type="ECO:0000256" key="9">
    <source>
        <dbReference type="ARBA" id="ARBA00022741"/>
    </source>
</evidence>
<feature type="non-terminal residue" evidence="16">
    <location>
        <position position="73"/>
    </location>
</feature>
<comment type="caution">
    <text evidence="16">The sequence shown here is derived from an EMBL/GenBank/DDBJ whole genome shotgun (WGS) entry which is preliminary data.</text>
</comment>
<evidence type="ECO:0000256" key="12">
    <source>
        <dbReference type="ARBA" id="ARBA00022842"/>
    </source>
</evidence>
<evidence type="ECO:0000313" key="16">
    <source>
        <dbReference type="EMBL" id="PIZ94546.1"/>
    </source>
</evidence>
<evidence type="ECO:0000256" key="2">
    <source>
        <dbReference type="ARBA" id="ARBA00002988"/>
    </source>
</evidence>
<name>A0A2M7V761_9BACT</name>
<reference evidence="17" key="1">
    <citation type="submission" date="2017-09" db="EMBL/GenBank/DDBJ databases">
        <title>Depth-based differentiation of microbial function through sediment-hosted aquifers and enrichment of novel symbionts in the deep terrestrial subsurface.</title>
        <authorList>
            <person name="Probst A.J."/>
            <person name="Ladd B."/>
            <person name="Jarett J.K."/>
            <person name="Geller-Mcgrath D.E."/>
            <person name="Sieber C.M.K."/>
            <person name="Emerson J.B."/>
            <person name="Anantharaman K."/>
            <person name="Thomas B.C."/>
            <person name="Malmstrom R."/>
            <person name="Stieglmeier M."/>
            <person name="Klingl A."/>
            <person name="Woyke T."/>
            <person name="Ryan C.M."/>
            <person name="Banfield J.F."/>
        </authorList>
    </citation>
    <scope>NUCLEOTIDE SEQUENCE [LARGE SCALE GENOMIC DNA]</scope>
</reference>
<evidence type="ECO:0000256" key="3">
    <source>
        <dbReference type="ARBA" id="ARBA00004742"/>
    </source>
</evidence>
<keyword evidence="8" id="KW-0479">Metal-binding</keyword>
<evidence type="ECO:0000256" key="14">
    <source>
        <dbReference type="ARBA" id="ARBA00047700"/>
    </source>
</evidence>
<accession>A0A2M7V761</accession>
<protein>
    <recommendedName>
        <fullName evidence="6">Phosphoenolpyruvate synthase</fullName>
        <ecNumber evidence="5">2.7.9.2</ecNumber>
    </recommendedName>
    <alternativeName>
        <fullName evidence="13">Pyruvate, water dikinase</fullName>
    </alternativeName>
</protein>
<evidence type="ECO:0000256" key="6">
    <source>
        <dbReference type="ARBA" id="ARBA00021623"/>
    </source>
</evidence>
<sequence length="73" mass="7930">MIYISKFKNINKTNVSTAGGKGASLGEMTQAGIPVPPGFVILASAFDRFIEETDIKLEIEARLKEVNPDDMNS</sequence>
<keyword evidence="9" id="KW-0547">Nucleotide-binding</keyword>
<evidence type="ECO:0000256" key="5">
    <source>
        <dbReference type="ARBA" id="ARBA00011996"/>
    </source>
</evidence>
<proteinExistence type="inferred from homology"/>
<dbReference type="UniPathway" id="UPA00138"/>
<keyword evidence="7" id="KW-0808">Transferase</keyword>
<keyword evidence="12" id="KW-0460">Magnesium</keyword>
<dbReference type="Proteomes" id="UP000228568">
    <property type="component" value="Unassembled WGS sequence"/>
</dbReference>
<evidence type="ECO:0000259" key="15">
    <source>
        <dbReference type="Pfam" id="PF01326"/>
    </source>
</evidence>
<evidence type="ECO:0000256" key="11">
    <source>
        <dbReference type="ARBA" id="ARBA00022840"/>
    </source>
</evidence>